<dbReference type="AlphaFoldDB" id="A0A376TZZ8"/>
<dbReference type="GO" id="GO:0009244">
    <property type="term" value="P:lipopolysaccharide core region biosynthetic process"/>
    <property type="evidence" value="ECO:0007669"/>
    <property type="project" value="TreeGrafter"/>
</dbReference>
<keyword evidence="1" id="KW-0472">Membrane</keyword>
<protein>
    <submittedName>
        <fullName evidence="2">Inner membrane protein</fullName>
        <ecNumber evidence="2">2.7.-.-</ecNumber>
    </submittedName>
</protein>
<dbReference type="Proteomes" id="UP000254079">
    <property type="component" value="Unassembled WGS sequence"/>
</dbReference>
<dbReference type="GO" id="GO:0005886">
    <property type="term" value="C:plasma membrane"/>
    <property type="evidence" value="ECO:0007669"/>
    <property type="project" value="UniProtKB-SubCell"/>
</dbReference>
<evidence type="ECO:0000313" key="2">
    <source>
        <dbReference type="EMBL" id="STI82592.1"/>
    </source>
</evidence>
<reference evidence="2 3" key="1">
    <citation type="submission" date="2018-06" db="EMBL/GenBank/DDBJ databases">
        <authorList>
            <consortium name="Pathogen Informatics"/>
            <person name="Doyle S."/>
        </authorList>
    </citation>
    <scope>NUCLEOTIDE SEQUENCE [LARGE SCALE GENOMIC DNA]</scope>
    <source>
        <strain evidence="2 3">NCTC8622</strain>
    </source>
</reference>
<dbReference type="PANTHER" id="PTHR30443">
    <property type="entry name" value="INNER MEMBRANE PROTEIN"/>
    <property type="match status" value="1"/>
</dbReference>
<evidence type="ECO:0000256" key="1">
    <source>
        <dbReference type="SAM" id="Phobius"/>
    </source>
</evidence>
<dbReference type="InterPro" id="IPR040423">
    <property type="entry name" value="PEA_transferase"/>
</dbReference>
<name>A0A376TZZ8_ECOLX</name>
<sequence>MVLWAASLAALCYYVIYGQEFSQSVLFVMFETNTNEASEYLSQYFSLKIVLIALAYTAVAVLLWTRLRPVYIPKPWRYVVSFALLYGLILHPIAMIRLSKTSRLRKRWITWASRYGACRTVAIPDRLLSVSSATKLANQSY</sequence>
<dbReference type="EMBL" id="UGCP01000002">
    <property type="protein sequence ID" value="STI82592.1"/>
    <property type="molecule type" value="Genomic_DNA"/>
</dbReference>
<evidence type="ECO:0000313" key="3">
    <source>
        <dbReference type="Proteomes" id="UP000254079"/>
    </source>
</evidence>
<accession>A0A376TZZ8</accession>
<gene>
    <name evidence="2" type="primary">yijP_2</name>
    <name evidence="2" type="ORF">NCTC8622_01574</name>
</gene>
<keyword evidence="2" id="KW-0808">Transferase</keyword>
<proteinExistence type="predicted"/>
<dbReference type="EC" id="2.7.-.-" evidence="2"/>
<feature type="transmembrane region" description="Helical" evidence="1">
    <location>
        <begin position="76"/>
        <end position="96"/>
    </location>
</feature>
<keyword evidence="1" id="KW-1133">Transmembrane helix</keyword>
<dbReference type="PANTHER" id="PTHR30443:SF2">
    <property type="entry name" value="PHOSPHOETHANOLAMINE TRANSFERASE EPTC"/>
    <property type="match status" value="1"/>
</dbReference>
<keyword evidence="1" id="KW-0812">Transmembrane</keyword>
<organism evidence="2 3">
    <name type="scientific">Escherichia coli</name>
    <dbReference type="NCBI Taxonomy" id="562"/>
    <lineage>
        <taxon>Bacteria</taxon>
        <taxon>Pseudomonadati</taxon>
        <taxon>Pseudomonadota</taxon>
        <taxon>Gammaproteobacteria</taxon>
        <taxon>Enterobacterales</taxon>
        <taxon>Enterobacteriaceae</taxon>
        <taxon>Escherichia</taxon>
    </lineage>
</organism>
<feature type="transmembrane region" description="Helical" evidence="1">
    <location>
        <begin position="42"/>
        <end position="64"/>
    </location>
</feature>
<dbReference type="GO" id="GO:0016776">
    <property type="term" value="F:phosphotransferase activity, phosphate group as acceptor"/>
    <property type="evidence" value="ECO:0007669"/>
    <property type="project" value="TreeGrafter"/>
</dbReference>